<keyword evidence="10" id="KW-0915">Sodium</keyword>
<evidence type="ECO:0000256" key="7">
    <source>
        <dbReference type="ARBA" id="ARBA00035120"/>
    </source>
</evidence>
<comment type="subcellular location">
    <subcellularLocation>
        <location evidence="1 10">Cell membrane</location>
        <topology evidence="1 10">Multi-pass membrane protein</topology>
    </subcellularLocation>
</comment>
<dbReference type="PANTHER" id="PTHR28259:SF1">
    <property type="entry name" value="FLUORIDE EXPORT PROTEIN 1-RELATED"/>
    <property type="match status" value="1"/>
</dbReference>
<comment type="catalytic activity">
    <reaction evidence="8">
        <text>fluoride(in) = fluoride(out)</text>
        <dbReference type="Rhea" id="RHEA:76159"/>
        <dbReference type="ChEBI" id="CHEBI:17051"/>
    </reaction>
    <physiologicalReaction direction="left-to-right" evidence="8">
        <dbReference type="Rhea" id="RHEA:76160"/>
    </physiologicalReaction>
</comment>
<organism evidence="11 12">
    <name type="scientific">Brachybacterium epidermidis</name>
    <dbReference type="NCBI Taxonomy" id="2781983"/>
    <lineage>
        <taxon>Bacteria</taxon>
        <taxon>Bacillati</taxon>
        <taxon>Actinomycetota</taxon>
        <taxon>Actinomycetes</taxon>
        <taxon>Micrococcales</taxon>
        <taxon>Dermabacteraceae</taxon>
        <taxon>Brachybacterium</taxon>
    </lineage>
</organism>
<proteinExistence type="inferred from homology"/>
<keyword evidence="10" id="KW-0813">Transport</keyword>
<evidence type="ECO:0000256" key="5">
    <source>
        <dbReference type="ARBA" id="ARBA00023136"/>
    </source>
</evidence>
<evidence type="ECO:0000313" key="12">
    <source>
        <dbReference type="Proteomes" id="UP000644727"/>
    </source>
</evidence>
<feature type="transmembrane region" description="Helical" evidence="10">
    <location>
        <begin position="67"/>
        <end position="89"/>
    </location>
</feature>
<comment type="similarity">
    <text evidence="7 10">Belongs to the fluoride channel Fluc/FEX (TC 1.A.43) family.</text>
</comment>
<evidence type="ECO:0000256" key="3">
    <source>
        <dbReference type="ARBA" id="ARBA00022692"/>
    </source>
</evidence>
<accession>A0ABR9W0F3</accession>
<keyword evidence="4 10" id="KW-1133">Transmembrane helix</keyword>
<dbReference type="InterPro" id="IPR003691">
    <property type="entry name" value="FluC"/>
</dbReference>
<feature type="transmembrane region" description="Helical" evidence="10">
    <location>
        <begin position="34"/>
        <end position="55"/>
    </location>
</feature>
<feature type="binding site" evidence="10">
    <location>
        <position position="111"/>
    </location>
    <ligand>
        <name>Na(+)</name>
        <dbReference type="ChEBI" id="CHEBI:29101"/>
        <note>structural</note>
    </ligand>
</feature>
<keyword evidence="6 10" id="KW-0407">Ion channel</keyword>
<dbReference type="Pfam" id="PF02537">
    <property type="entry name" value="CRCB"/>
    <property type="match status" value="1"/>
</dbReference>
<keyword evidence="3 10" id="KW-0812">Transmembrane</keyword>
<feature type="transmembrane region" description="Helical" evidence="10">
    <location>
        <begin position="101"/>
        <end position="122"/>
    </location>
</feature>
<gene>
    <name evidence="10" type="primary">fluC</name>
    <name evidence="10" type="synonym">crcB</name>
    <name evidence="11" type="ORF">IOE58_05110</name>
</gene>
<name>A0ABR9W0F3_9MICO</name>
<protein>
    <recommendedName>
        <fullName evidence="10">Fluoride-specific ion channel FluC</fullName>
    </recommendedName>
</protein>
<dbReference type="EMBL" id="JADEYR010000003">
    <property type="protein sequence ID" value="MBE9403593.1"/>
    <property type="molecule type" value="Genomic_DNA"/>
</dbReference>
<dbReference type="PANTHER" id="PTHR28259">
    <property type="entry name" value="FLUORIDE EXPORT PROTEIN 1-RELATED"/>
    <property type="match status" value="1"/>
</dbReference>
<keyword evidence="2 10" id="KW-1003">Cell membrane</keyword>
<keyword evidence="5 10" id="KW-0472">Membrane</keyword>
<evidence type="ECO:0000313" key="11">
    <source>
        <dbReference type="EMBL" id="MBE9403593.1"/>
    </source>
</evidence>
<comment type="caution">
    <text evidence="11">The sequence shown here is derived from an EMBL/GenBank/DDBJ whole genome shotgun (WGS) entry which is preliminary data.</text>
</comment>
<evidence type="ECO:0000256" key="10">
    <source>
        <dbReference type="HAMAP-Rule" id="MF_00454"/>
    </source>
</evidence>
<evidence type="ECO:0000256" key="8">
    <source>
        <dbReference type="ARBA" id="ARBA00035585"/>
    </source>
</evidence>
<evidence type="ECO:0000256" key="6">
    <source>
        <dbReference type="ARBA" id="ARBA00023303"/>
    </source>
</evidence>
<sequence length="167" mass="17146">MHTVEMDALRLEDSTEAETLSSGPPRTPLPSRQVVLLVAAGGALGALLRFLLSAAVPSLATPTLVELPWATLLANVLGCLGLGALVGVLEVRPGRPWMQPLLGTGLCGGFTTMSTAVLDGAAMMGADFAILAIVYATLSLVLSIGALVVGMLIARFLARRGPEQVSA</sequence>
<feature type="binding site" evidence="10">
    <location>
        <position position="108"/>
    </location>
    <ligand>
        <name>Na(+)</name>
        <dbReference type="ChEBI" id="CHEBI:29101"/>
        <note>structural</note>
    </ligand>
</feature>
<keyword evidence="10" id="KW-0479">Metal-binding</keyword>
<dbReference type="Proteomes" id="UP000644727">
    <property type="component" value="Unassembled WGS sequence"/>
</dbReference>
<keyword evidence="10" id="KW-0406">Ion transport</keyword>
<reference evidence="11 12" key="1">
    <citation type="submission" date="2020-10" db="EMBL/GenBank/DDBJ databases">
        <title>Draft genome and description of Brachybacterium epidermidis sp nov.</title>
        <authorList>
            <person name="Boxberger M."/>
            <person name="La Scola B."/>
        </authorList>
    </citation>
    <scope>NUCLEOTIDE SEQUENCE [LARGE SCALE GENOMIC DNA]</scope>
    <source>
        <strain evidence="11 12">Marseille-Q2903</strain>
    </source>
</reference>
<evidence type="ECO:0000256" key="2">
    <source>
        <dbReference type="ARBA" id="ARBA00022475"/>
    </source>
</evidence>
<evidence type="ECO:0000256" key="9">
    <source>
        <dbReference type="ARBA" id="ARBA00049940"/>
    </source>
</evidence>
<keyword evidence="12" id="KW-1185">Reference proteome</keyword>
<feature type="transmembrane region" description="Helical" evidence="10">
    <location>
        <begin position="128"/>
        <end position="154"/>
    </location>
</feature>
<comment type="activity regulation">
    <text evidence="10">Na(+) is not transported, but it plays an essential structural role and its presence is essential for fluoride channel function.</text>
</comment>
<evidence type="ECO:0000256" key="4">
    <source>
        <dbReference type="ARBA" id="ARBA00022989"/>
    </source>
</evidence>
<dbReference type="HAMAP" id="MF_00454">
    <property type="entry name" value="FluC"/>
    <property type="match status" value="1"/>
</dbReference>
<comment type="function">
    <text evidence="9 10">Fluoride-specific ion channel. Important for reducing fluoride concentration in the cell, thus reducing its toxicity.</text>
</comment>
<evidence type="ECO:0000256" key="1">
    <source>
        <dbReference type="ARBA" id="ARBA00004651"/>
    </source>
</evidence>